<evidence type="ECO:0000256" key="1">
    <source>
        <dbReference type="ARBA" id="ARBA00010641"/>
    </source>
</evidence>
<dbReference type="SUPFAM" id="SSF88659">
    <property type="entry name" value="Sigma3 and sigma4 domains of RNA polymerase sigma factors"/>
    <property type="match status" value="1"/>
</dbReference>
<dbReference type="InterPro" id="IPR007627">
    <property type="entry name" value="RNA_pol_sigma70_r2"/>
</dbReference>
<evidence type="ECO:0000313" key="9">
    <source>
        <dbReference type="Proteomes" id="UP001499915"/>
    </source>
</evidence>
<keyword evidence="2" id="KW-0805">Transcription regulation</keyword>
<evidence type="ECO:0000313" key="8">
    <source>
        <dbReference type="EMBL" id="GAA0681197.1"/>
    </source>
</evidence>
<dbReference type="Pfam" id="PF04542">
    <property type="entry name" value="Sigma70_r2"/>
    <property type="match status" value="1"/>
</dbReference>
<dbReference type="InterPro" id="IPR013324">
    <property type="entry name" value="RNA_pol_sigma_r3/r4-like"/>
</dbReference>
<dbReference type="InterPro" id="IPR039425">
    <property type="entry name" value="RNA_pol_sigma-70-like"/>
</dbReference>
<sequence>MADYADTVQVSGYRFGVVEGEGTLTDKEGRTPLGSDEVQQRLQAIRPRLLAFARIQLGDPVQAEDLVQDAMIAAWEGIGAFTGAAKLETWVFGILKHKLVDEIRHRHREQTTGFNPDEMPEIDGLFNPRAHWLPASRPQKWHEPEQACLQDGFWQVFDFCVLHLPESTARVFSMRELMGLETAEICESLGISEQNCWVILHRARLKLRACLENGWFSKGDSNAIL</sequence>
<dbReference type="InterPro" id="IPR014289">
    <property type="entry name" value="RNA_pol_sigma-24-rel"/>
</dbReference>
<organism evidence="8 9">
    <name type="scientific">Marinobacterium maritimum</name>
    <dbReference type="NCBI Taxonomy" id="500162"/>
    <lineage>
        <taxon>Bacteria</taxon>
        <taxon>Pseudomonadati</taxon>
        <taxon>Pseudomonadota</taxon>
        <taxon>Gammaproteobacteria</taxon>
        <taxon>Oceanospirillales</taxon>
        <taxon>Oceanospirillaceae</taxon>
        <taxon>Marinobacterium</taxon>
    </lineage>
</organism>
<dbReference type="SUPFAM" id="SSF88946">
    <property type="entry name" value="Sigma2 domain of RNA polymerase sigma factors"/>
    <property type="match status" value="1"/>
</dbReference>
<dbReference type="Proteomes" id="UP001499915">
    <property type="component" value="Unassembled WGS sequence"/>
</dbReference>
<name>A0ABN1I1J4_9GAMM</name>
<feature type="domain" description="RNA polymerase sigma-70 region 2" evidence="6">
    <location>
        <begin position="44"/>
        <end position="108"/>
    </location>
</feature>
<keyword evidence="9" id="KW-1185">Reference proteome</keyword>
<dbReference type="InterPro" id="IPR014284">
    <property type="entry name" value="RNA_pol_sigma-70_dom"/>
</dbReference>
<dbReference type="InterPro" id="IPR013325">
    <property type="entry name" value="RNA_pol_sigma_r2"/>
</dbReference>
<comment type="similarity">
    <text evidence="1">Belongs to the sigma-70 factor family. ECF subfamily.</text>
</comment>
<dbReference type="NCBIfam" id="TIGR02943">
    <property type="entry name" value="Sig70_famx1"/>
    <property type="match status" value="1"/>
</dbReference>
<keyword evidence="4" id="KW-0238">DNA-binding</keyword>
<evidence type="ECO:0000256" key="3">
    <source>
        <dbReference type="ARBA" id="ARBA00023082"/>
    </source>
</evidence>
<keyword evidence="5" id="KW-0804">Transcription</keyword>
<dbReference type="RefSeq" id="WP_343800960.1">
    <property type="nucleotide sequence ID" value="NZ_BAAAET010000001.1"/>
</dbReference>
<accession>A0ABN1I1J4</accession>
<keyword evidence="3" id="KW-0731">Sigma factor</keyword>
<feature type="domain" description="RNA polymerase sigma factor 70 region 4 type 2" evidence="7">
    <location>
        <begin position="159"/>
        <end position="207"/>
    </location>
</feature>
<comment type="caution">
    <text evidence="8">The sequence shown here is derived from an EMBL/GenBank/DDBJ whole genome shotgun (WGS) entry which is preliminary data.</text>
</comment>
<dbReference type="InterPro" id="IPR036388">
    <property type="entry name" value="WH-like_DNA-bd_sf"/>
</dbReference>
<protein>
    <submittedName>
        <fullName evidence="8">RNA polymerase factor sigma-70</fullName>
    </submittedName>
</protein>
<dbReference type="EMBL" id="BAAAET010000001">
    <property type="protein sequence ID" value="GAA0681197.1"/>
    <property type="molecule type" value="Genomic_DNA"/>
</dbReference>
<dbReference type="PANTHER" id="PTHR43133">
    <property type="entry name" value="RNA POLYMERASE ECF-TYPE SIGMA FACTO"/>
    <property type="match status" value="1"/>
</dbReference>
<dbReference type="InterPro" id="IPR013249">
    <property type="entry name" value="RNA_pol_sigma70_r4_t2"/>
</dbReference>
<evidence type="ECO:0000256" key="4">
    <source>
        <dbReference type="ARBA" id="ARBA00023125"/>
    </source>
</evidence>
<dbReference type="Pfam" id="PF08281">
    <property type="entry name" value="Sigma70_r4_2"/>
    <property type="match status" value="1"/>
</dbReference>
<evidence type="ECO:0000259" key="6">
    <source>
        <dbReference type="Pfam" id="PF04542"/>
    </source>
</evidence>
<evidence type="ECO:0000259" key="7">
    <source>
        <dbReference type="Pfam" id="PF08281"/>
    </source>
</evidence>
<dbReference type="Gene3D" id="1.10.10.10">
    <property type="entry name" value="Winged helix-like DNA-binding domain superfamily/Winged helix DNA-binding domain"/>
    <property type="match status" value="1"/>
</dbReference>
<dbReference type="NCBIfam" id="TIGR02937">
    <property type="entry name" value="sigma70-ECF"/>
    <property type="match status" value="1"/>
</dbReference>
<dbReference type="Gene3D" id="1.10.1740.10">
    <property type="match status" value="1"/>
</dbReference>
<evidence type="ECO:0000256" key="5">
    <source>
        <dbReference type="ARBA" id="ARBA00023163"/>
    </source>
</evidence>
<evidence type="ECO:0000256" key="2">
    <source>
        <dbReference type="ARBA" id="ARBA00023015"/>
    </source>
</evidence>
<dbReference type="PANTHER" id="PTHR43133:SF8">
    <property type="entry name" value="RNA POLYMERASE SIGMA FACTOR HI_1459-RELATED"/>
    <property type="match status" value="1"/>
</dbReference>
<gene>
    <name evidence="8" type="ORF">GCM10009104_02170</name>
</gene>
<reference evidence="8 9" key="1">
    <citation type="journal article" date="2019" name="Int. J. Syst. Evol. Microbiol.">
        <title>The Global Catalogue of Microorganisms (GCM) 10K type strain sequencing project: providing services to taxonomists for standard genome sequencing and annotation.</title>
        <authorList>
            <consortium name="The Broad Institute Genomics Platform"/>
            <consortium name="The Broad Institute Genome Sequencing Center for Infectious Disease"/>
            <person name="Wu L."/>
            <person name="Ma J."/>
        </authorList>
    </citation>
    <scope>NUCLEOTIDE SEQUENCE [LARGE SCALE GENOMIC DNA]</scope>
    <source>
        <strain evidence="8 9">JCM 15134</strain>
    </source>
</reference>
<proteinExistence type="inferred from homology"/>